<protein>
    <submittedName>
        <fullName evidence="3">ATP-binding protein</fullName>
    </submittedName>
</protein>
<keyword evidence="3" id="KW-0547">Nucleotide-binding</keyword>
<dbReference type="SUPFAM" id="SSF52540">
    <property type="entry name" value="P-loop containing nucleoside triphosphate hydrolases"/>
    <property type="match status" value="1"/>
</dbReference>
<comment type="caution">
    <text evidence="3">The sequence shown here is derived from an EMBL/GenBank/DDBJ whole genome shotgun (WGS) entry which is preliminary data.</text>
</comment>
<dbReference type="InterPro" id="IPR027417">
    <property type="entry name" value="P-loop_NTPase"/>
</dbReference>
<evidence type="ECO:0000313" key="4">
    <source>
        <dbReference type="Proteomes" id="UP000603457"/>
    </source>
</evidence>
<keyword evidence="3" id="KW-0067">ATP-binding</keyword>
<feature type="domain" description="Nephrocystin 3-like N-terminal" evidence="2">
    <location>
        <begin position="40"/>
        <end position="147"/>
    </location>
</feature>
<gene>
    <name evidence="3" type="ORF">H6G74_16975</name>
</gene>
<dbReference type="InterPro" id="IPR052752">
    <property type="entry name" value="NACHT-WD_repeat"/>
</dbReference>
<dbReference type="PANTHER" id="PTHR19871:SF14">
    <property type="entry name" value="DUF4062 DOMAIN-CONTAINING PROTEIN"/>
    <property type="match status" value="1"/>
</dbReference>
<organism evidence="3 4">
    <name type="scientific">Nostoc spongiaeforme FACHB-130</name>
    <dbReference type="NCBI Taxonomy" id="1357510"/>
    <lineage>
        <taxon>Bacteria</taxon>
        <taxon>Bacillati</taxon>
        <taxon>Cyanobacteriota</taxon>
        <taxon>Cyanophyceae</taxon>
        <taxon>Nostocales</taxon>
        <taxon>Nostocaceae</taxon>
        <taxon>Nostoc</taxon>
    </lineage>
</organism>
<dbReference type="InterPro" id="IPR056884">
    <property type="entry name" value="NPHP3-like_N"/>
</dbReference>
<reference evidence="3 4" key="1">
    <citation type="journal article" date="2020" name="ISME J.">
        <title>Comparative genomics reveals insights into cyanobacterial evolution and habitat adaptation.</title>
        <authorList>
            <person name="Chen M.Y."/>
            <person name="Teng W.K."/>
            <person name="Zhao L."/>
            <person name="Hu C.X."/>
            <person name="Zhou Y.K."/>
            <person name="Han B.P."/>
            <person name="Song L.R."/>
            <person name="Shu W.S."/>
        </authorList>
    </citation>
    <scope>NUCLEOTIDE SEQUENCE [LARGE SCALE GENOMIC DNA]</scope>
    <source>
        <strain evidence="3 4">FACHB-130</strain>
    </source>
</reference>
<accession>A0ABR8FZH8</accession>
<dbReference type="Gene3D" id="3.40.50.300">
    <property type="entry name" value="P-loop containing nucleotide triphosphate hydrolases"/>
    <property type="match status" value="1"/>
</dbReference>
<dbReference type="Proteomes" id="UP000603457">
    <property type="component" value="Unassembled WGS sequence"/>
</dbReference>
<dbReference type="EMBL" id="JACJTB010000022">
    <property type="protein sequence ID" value="MBD2596008.1"/>
    <property type="molecule type" value="Genomic_DNA"/>
</dbReference>
<dbReference type="Pfam" id="PF24883">
    <property type="entry name" value="NPHP3_N"/>
    <property type="match status" value="1"/>
</dbReference>
<evidence type="ECO:0000259" key="2">
    <source>
        <dbReference type="Pfam" id="PF24883"/>
    </source>
</evidence>
<name>A0ABR8FZH8_9NOSO</name>
<keyword evidence="4" id="KW-1185">Reference proteome</keyword>
<dbReference type="PANTHER" id="PTHR19871">
    <property type="entry name" value="BETA TRANSDUCIN-RELATED PROTEIN"/>
    <property type="match status" value="1"/>
</dbReference>
<sequence length="298" mass="34271">MNTPPQLDCQFQQIILEKSQNFTNCEFIFTAIDDFIHKYNRGYFTIVGSPGSGKSAILAQFFASYNSHPDIKIIYYNAQIKGKNTAEDFLKYVCSQLIRKKQEIPDNATEGSWFLSLLLQQISDEIAPNQKLIIAIDALDTINPNKQPLGTNLLYLPRYLPPGIYFLLTRRPFKPEKSGLLIEAPSQILDLSPHNLKNWDTDSAFTQHWQQMQGEGFSDIAIKILQILATAENEGISASTILQRIHRTNPPTLDADIFDVEEVLENWFEFLQQHQINNQIRYSLYHANFREWLAEKLS</sequence>
<proteinExistence type="predicted"/>
<evidence type="ECO:0000256" key="1">
    <source>
        <dbReference type="ARBA" id="ARBA00022737"/>
    </source>
</evidence>
<dbReference type="RefSeq" id="WP_190968772.1">
    <property type="nucleotide sequence ID" value="NZ_JACJTB010000022.1"/>
</dbReference>
<keyword evidence="1" id="KW-0677">Repeat</keyword>
<evidence type="ECO:0000313" key="3">
    <source>
        <dbReference type="EMBL" id="MBD2596008.1"/>
    </source>
</evidence>
<dbReference type="GO" id="GO:0005524">
    <property type="term" value="F:ATP binding"/>
    <property type="evidence" value="ECO:0007669"/>
    <property type="project" value="UniProtKB-KW"/>
</dbReference>